<keyword evidence="2" id="KW-1185">Reference proteome</keyword>
<gene>
    <name evidence="1" type="ORF">GCM10011571_00590</name>
</gene>
<reference evidence="1" key="1">
    <citation type="journal article" date="2014" name="Int. J. Syst. Evol. Microbiol.">
        <title>Complete genome sequence of Corynebacterium casei LMG S-19264T (=DSM 44701T), isolated from a smear-ripened cheese.</title>
        <authorList>
            <consortium name="US DOE Joint Genome Institute (JGI-PGF)"/>
            <person name="Walter F."/>
            <person name="Albersmeier A."/>
            <person name="Kalinowski J."/>
            <person name="Ruckert C."/>
        </authorList>
    </citation>
    <scope>NUCLEOTIDE SEQUENCE</scope>
    <source>
        <strain evidence="1">CGMCC 1.15179</strain>
    </source>
</reference>
<dbReference type="EMBL" id="BMHQ01000001">
    <property type="protein sequence ID" value="GGE03630.1"/>
    <property type="molecule type" value="Genomic_DNA"/>
</dbReference>
<evidence type="ECO:0000313" key="1">
    <source>
        <dbReference type="EMBL" id="GGE03630.1"/>
    </source>
</evidence>
<dbReference type="GO" id="GO:0005737">
    <property type="term" value="C:cytoplasm"/>
    <property type="evidence" value="ECO:0007669"/>
    <property type="project" value="TreeGrafter"/>
</dbReference>
<accession>A0A8J2VDX2</accession>
<dbReference type="InterPro" id="IPR024185">
    <property type="entry name" value="FTHF_cligase-like_sf"/>
</dbReference>
<dbReference type="Gene3D" id="3.40.50.10420">
    <property type="entry name" value="NagB/RpiA/CoA transferase-like"/>
    <property type="match status" value="1"/>
</dbReference>
<sequence length="244" mass="27542">MTDRKSKIRKQVWDRMTREKVGRFPFPLTGRIPNFKGAERAANRVTQMDVYQQARTVKVNPDSPQLPLRAQVLKDGKTLLVPTPRLRAGFIRVHPESVPPGEERKAASLSHILRYGKEIPLTELPPIDLIVIGAVAIHPDGRRLGKGEGYADREYAILRELGNPEVPVISTVHSMQIVDEEWEPDPFDLPVDWIVTEGETLATNTSYPKPSGIDWHLVTQEEREAMPVLSEIEAIVQKRNSPPQ</sequence>
<dbReference type="Proteomes" id="UP000625210">
    <property type="component" value="Unassembled WGS sequence"/>
</dbReference>
<dbReference type="InterPro" id="IPR002698">
    <property type="entry name" value="FTHF_cligase"/>
</dbReference>
<proteinExistence type="predicted"/>
<dbReference type="PANTHER" id="PTHR13017:SF0">
    <property type="entry name" value="METHENYLTETRAHYDROFOLATE SYNTHASE DOMAIN-CONTAINING PROTEIN"/>
    <property type="match status" value="1"/>
</dbReference>
<dbReference type="Pfam" id="PF01812">
    <property type="entry name" value="5-FTHF_cyc-lig"/>
    <property type="match status" value="1"/>
</dbReference>
<protein>
    <submittedName>
        <fullName evidence="1">5-formyltetrahydrofolate cyclo-ligase</fullName>
    </submittedName>
</protein>
<dbReference type="PANTHER" id="PTHR13017">
    <property type="entry name" value="5-FORMYLTETRAHYDROFOLATE CYCLO-LIGASE-RELATED"/>
    <property type="match status" value="1"/>
</dbReference>
<dbReference type="RefSeq" id="WP_188645945.1">
    <property type="nucleotide sequence ID" value="NZ_BMHQ01000001.1"/>
</dbReference>
<dbReference type="InterPro" id="IPR037171">
    <property type="entry name" value="NagB/RpiA_transferase-like"/>
</dbReference>
<name>A0A8J2VDX2_9BACL</name>
<organism evidence="1 2">
    <name type="scientific">Marinithermofilum abyssi</name>
    <dbReference type="NCBI Taxonomy" id="1571185"/>
    <lineage>
        <taxon>Bacteria</taxon>
        <taxon>Bacillati</taxon>
        <taxon>Bacillota</taxon>
        <taxon>Bacilli</taxon>
        <taxon>Bacillales</taxon>
        <taxon>Thermoactinomycetaceae</taxon>
        <taxon>Marinithermofilum</taxon>
    </lineage>
</organism>
<evidence type="ECO:0000313" key="2">
    <source>
        <dbReference type="Proteomes" id="UP000625210"/>
    </source>
</evidence>
<reference evidence="1" key="2">
    <citation type="submission" date="2020-09" db="EMBL/GenBank/DDBJ databases">
        <authorList>
            <person name="Sun Q."/>
            <person name="Zhou Y."/>
        </authorList>
    </citation>
    <scope>NUCLEOTIDE SEQUENCE</scope>
    <source>
        <strain evidence="1">CGMCC 1.15179</strain>
    </source>
</reference>
<comment type="caution">
    <text evidence="1">The sequence shown here is derived from an EMBL/GenBank/DDBJ whole genome shotgun (WGS) entry which is preliminary data.</text>
</comment>
<dbReference type="SUPFAM" id="SSF100950">
    <property type="entry name" value="NagB/RpiA/CoA transferase-like"/>
    <property type="match status" value="1"/>
</dbReference>
<dbReference type="AlphaFoldDB" id="A0A8J2VDX2"/>